<feature type="region of interest" description="Disordered" evidence="2">
    <location>
        <begin position="1"/>
        <end position="27"/>
    </location>
</feature>
<dbReference type="Gene3D" id="3.30.70.270">
    <property type="match status" value="1"/>
</dbReference>
<dbReference type="AlphaFoldDB" id="A0AAW2SFK7"/>
<sequence length="375" mass="42205">MEEPLEIEDSNEQGKDPVPSSEPDKETFATVQPMEELLTLELTPGDQGKVTKIGSKVSGGRFLGFMVTQRGIESNPAKIKAILDMGSPTNINEVQRLTGRMAALNRFIIKSSEKGLPFFKTLGKVKNIEWTEEYHQAFAELKTYLAKLPLLVKPIPGDTLHLYLSSTSQAISFVLVREENGARTPTYYVSKVLNGAECRYLPIEKMALALITTAWKLHLYVLSYPIGVLADFVSEMTGTTQAEVTEERPWLLHVDRSSTAQGSGAGIVITSPQGEDMEFAIKFNFKASNNEAEYETLVNREYEAKEDSMTQYLQQIEELKKKFQSFQLQKILRKENDKADSLSKLARAVEDCRTQHITVKHLLRNELNSISRLLH</sequence>
<evidence type="ECO:0000259" key="3">
    <source>
        <dbReference type="Pfam" id="PF13456"/>
    </source>
</evidence>
<dbReference type="PANTHER" id="PTHR48475">
    <property type="entry name" value="RIBONUCLEASE H"/>
    <property type="match status" value="1"/>
</dbReference>
<dbReference type="InterPro" id="IPR036397">
    <property type="entry name" value="RNaseH_sf"/>
</dbReference>
<dbReference type="InterPro" id="IPR043502">
    <property type="entry name" value="DNA/RNA_pol_sf"/>
</dbReference>
<dbReference type="Pfam" id="PF17919">
    <property type="entry name" value="RT_RNaseH_2"/>
    <property type="match status" value="1"/>
</dbReference>
<dbReference type="InterPro" id="IPR043128">
    <property type="entry name" value="Rev_trsase/Diguanyl_cyclase"/>
</dbReference>
<dbReference type="Pfam" id="PF13456">
    <property type="entry name" value="RVT_3"/>
    <property type="match status" value="1"/>
</dbReference>
<name>A0AAW2SFK7_9LAMI</name>
<dbReference type="InterPro" id="IPR002156">
    <property type="entry name" value="RNaseH_domain"/>
</dbReference>
<feature type="domain" description="RNase H type-1" evidence="3">
    <location>
        <begin position="297"/>
        <end position="345"/>
    </location>
</feature>
<dbReference type="InterPro" id="IPR041577">
    <property type="entry name" value="RT_RNaseH_2"/>
</dbReference>
<evidence type="ECO:0000259" key="4">
    <source>
        <dbReference type="Pfam" id="PF17919"/>
    </source>
</evidence>
<dbReference type="PANTHER" id="PTHR48475:SF2">
    <property type="entry name" value="RIBONUCLEASE H"/>
    <property type="match status" value="1"/>
</dbReference>
<reference evidence="5" key="2">
    <citation type="journal article" date="2024" name="Plant">
        <title>Genomic evolution and insights into agronomic trait innovations of Sesamum species.</title>
        <authorList>
            <person name="Miao H."/>
            <person name="Wang L."/>
            <person name="Qu L."/>
            <person name="Liu H."/>
            <person name="Sun Y."/>
            <person name="Le M."/>
            <person name="Wang Q."/>
            <person name="Wei S."/>
            <person name="Zheng Y."/>
            <person name="Lin W."/>
            <person name="Duan Y."/>
            <person name="Cao H."/>
            <person name="Xiong S."/>
            <person name="Wang X."/>
            <person name="Wei L."/>
            <person name="Li C."/>
            <person name="Ma Q."/>
            <person name="Ju M."/>
            <person name="Zhao R."/>
            <person name="Li G."/>
            <person name="Mu C."/>
            <person name="Tian Q."/>
            <person name="Mei H."/>
            <person name="Zhang T."/>
            <person name="Gao T."/>
            <person name="Zhang H."/>
        </authorList>
    </citation>
    <scope>NUCLEOTIDE SEQUENCE</scope>
    <source>
        <strain evidence="5">KEN8</strain>
    </source>
</reference>
<protein>
    <recommendedName>
        <fullName evidence="6">Reverse transcriptase/retrotransposon-derived protein RNase H-like domain-containing protein</fullName>
    </recommendedName>
</protein>
<feature type="domain" description="Reverse transcriptase/retrotransposon-derived protein RNase H-like" evidence="4">
    <location>
        <begin position="130"/>
        <end position="226"/>
    </location>
</feature>
<dbReference type="GO" id="GO:0003676">
    <property type="term" value="F:nucleic acid binding"/>
    <property type="evidence" value="ECO:0007669"/>
    <property type="project" value="InterPro"/>
</dbReference>
<evidence type="ECO:0000256" key="2">
    <source>
        <dbReference type="SAM" id="MobiDB-lite"/>
    </source>
</evidence>
<gene>
    <name evidence="5" type="ORF">Scaly_0478400</name>
</gene>
<dbReference type="GO" id="GO:0004523">
    <property type="term" value="F:RNA-DNA hybrid ribonuclease activity"/>
    <property type="evidence" value="ECO:0007669"/>
    <property type="project" value="InterPro"/>
</dbReference>
<accession>A0AAW2SFK7</accession>
<evidence type="ECO:0000256" key="1">
    <source>
        <dbReference type="SAM" id="Coils"/>
    </source>
</evidence>
<comment type="caution">
    <text evidence="5">The sequence shown here is derived from an EMBL/GenBank/DDBJ whole genome shotgun (WGS) entry which is preliminary data.</text>
</comment>
<proteinExistence type="predicted"/>
<feature type="coiled-coil region" evidence="1">
    <location>
        <begin position="302"/>
        <end position="329"/>
    </location>
</feature>
<dbReference type="EMBL" id="JACGWM010000002">
    <property type="protein sequence ID" value="KAL0391213.1"/>
    <property type="molecule type" value="Genomic_DNA"/>
</dbReference>
<feature type="compositionally biased region" description="Acidic residues" evidence="2">
    <location>
        <begin position="1"/>
        <end position="11"/>
    </location>
</feature>
<keyword evidence="1" id="KW-0175">Coiled coil</keyword>
<evidence type="ECO:0008006" key="6">
    <source>
        <dbReference type="Google" id="ProtNLM"/>
    </source>
</evidence>
<dbReference type="SUPFAM" id="SSF56672">
    <property type="entry name" value="DNA/RNA polymerases"/>
    <property type="match status" value="1"/>
</dbReference>
<organism evidence="5">
    <name type="scientific">Sesamum calycinum</name>
    <dbReference type="NCBI Taxonomy" id="2727403"/>
    <lineage>
        <taxon>Eukaryota</taxon>
        <taxon>Viridiplantae</taxon>
        <taxon>Streptophyta</taxon>
        <taxon>Embryophyta</taxon>
        <taxon>Tracheophyta</taxon>
        <taxon>Spermatophyta</taxon>
        <taxon>Magnoliopsida</taxon>
        <taxon>eudicotyledons</taxon>
        <taxon>Gunneridae</taxon>
        <taxon>Pentapetalae</taxon>
        <taxon>asterids</taxon>
        <taxon>lamiids</taxon>
        <taxon>Lamiales</taxon>
        <taxon>Pedaliaceae</taxon>
        <taxon>Sesamum</taxon>
    </lineage>
</organism>
<dbReference type="Gene3D" id="3.30.420.10">
    <property type="entry name" value="Ribonuclease H-like superfamily/Ribonuclease H"/>
    <property type="match status" value="1"/>
</dbReference>
<reference evidence="5" key="1">
    <citation type="submission" date="2020-06" db="EMBL/GenBank/DDBJ databases">
        <authorList>
            <person name="Li T."/>
            <person name="Hu X."/>
            <person name="Zhang T."/>
            <person name="Song X."/>
            <person name="Zhang H."/>
            <person name="Dai N."/>
            <person name="Sheng W."/>
            <person name="Hou X."/>
            <person name="Wei L."/>
        </authorList>
    </citation>
    <scope>NUCLEOTIDE SEQUENCE</scope>
    <source>
        <strain evidence="5">KEN8</strain>
        <tissue evidence="5">Leaf</tissue>
    </source>
</reference>
<evidence type="ECO:0000313" key="5">
    <source>
        <dbReference type="EMBL" id="KAL0391213.1"/>
    </source>
</evidence>